<protein>
    <recommendedName>
        <fullName evidence="4">Deoxyuridine 5'-triphosphate nucleotidohydrolase</fullName>
    </recommendedName>
</protein>
<keyword evidence="1" id="KW-0732">Signal</keyword>
<dbReference type="InterPro" id="IPR025634">
    <property type="entry name" value="DUF4292"/>
</dbReference>
<sequence>MRTQRVLGLLLLVIALSFSGCKSSQTVVSDGTLNPNLSAKQLIKNNFKNNADFKTLSSRVKIETINGDQSQAVSVSLRMEKDKVIWLSKLGIVKAMITPTRVAYYNKLDNTYFDGDFAYLSHLLGTELNFQKVQSLLLGESLFPLDHNTYALSIFENSYLLQPKTQEDVFEIFLMLNPTHFKMDSQQIAQSETSRLLQIDYLTYQNVEDEILPEQTKIIALEKDDQLEINIEMKGISLNEDLRFPFKIPSGYEAITLD</sequence>
<reference evidence="2 3" key="1">
    <citation type="submission" date="2016-10" db="EMBL/GenBank/DDBJ databases">
        <authorList>
            <person name="de Groot N.N."/>
        </authorList>
    </citation>
    <scope>NUCLEOTIDE SEQUENCE [LARGE SCALE GENOMIC DNA]</scope>
    <source>
        <strain evidence="2 3">DSM 23842</strain>
    </source>
</reference>
<accession>A0A1H3VZQ2</accession>
<name>A0A1H3VZQ2_BIZPA</name>
<evidence type="ECO:0008006" key="4">
    <source>
        <dbReference type="Google" id="ProtNLM"/>
    </source>
</evidence>
<evidence type="ECO:0000313" key="3">
    <source>
        <dbReference type="Proteomes" id="UP000198846"/>
    </source>
</evidence>
<feature type="signal peptide" evidence="1">
    <location>
        <begin position="1"/>
        <end position="24"/>
    </location>
</feature>
<dbReference type="PROSITE" id="PS51257">
    <property type="entry name" value="PROKAR_LIPOPROTEIN"/>
    <property type="match status" value="1"/>
</dbReference>
<proteinExistence type="predicted"/>
<feature type="chain" id="PRO_5011776745" description="Deoxyuridine 5'-triphosphate nucleotidohydrolase" evidence="1">
    <location>
        <begin position="25"/>
        <end position="258"/>
    </location>
</feature>
<evidence type="ECO:0000313" key="2">
    <source>
        <dbReference type="EMBL" id="SDZ80276.1"/>
    </source>
</evidence>
<dbReference type="OrthoDB" id="849114at2"/>
<organism evidence="2 3">
    <name type="scientific">Bizionia paragorgiae</name>
    <dbReference type="NCBI Taxonomy" id="283786"/>
    <lineage>
        <taxon>Bacteria</taxon>
        <taxon>Pseudomonadati</taxon>
        <taxon>Bacteroidota</taxon>
        <taxon>Flavobacteriia</taxon>
        <taxon>Flavobacteriales</taxon>
        <taxon>Flavobacteriaceae</taxon>
        <taxon>Bizionia</taxon>
    </lineage>
</organism>
<gene>
    <name evidence="2" type="ORF">SAMN04487990_102141</name>
</gene>
<dbReference type="Gene3D" id="2.50.20.10">
    <property type="entry name" value="Lipoprotein localisation LolA/LolB/LppX"/>
    <property type="match status" value="1"/>
</dbReference>
<evidence type="ECO:0000256" key="1">
    <source>
        <dbReference type="SAM" id="SignalP"/>
    </source>
</evidence>
<dbReference type="RefSeq" id="WP_092131702.1">
    <property type="nucleotide sequence ID" value="NZ_FNQK01000002.1"/>
</dbReference>
<dbReference type="EMBL" id="FNQK01000002">
    <property type="protein sequence ID" value="SDZ80276.1"/>
    <property type="molecule type" value="Genomic_DNA"/>
</dbReference>
<dbReference type="STRING" id="283786.SAMN04487990_102141"/>
<keyword evidence="3" id="KW-1185">Reference proteome</keyword>
<dbReference type="Proteomes" id="UP000198846">
    <property type="component" value="Unassembled WGS sequence"/>
</dbReference>
<dbReference type="AlphaFoldDB" id="A0A1H3VZQ2"/>
<dbReference type="Pfam" id="PF14125">
    <property type="entry name" value="DUF4292"/>
    <property type="match status" value="1"/>
</dbReference>